<dbReference type="VEuPathDB" id="VectorBase:LLONM1_006624"/>
<dbReference type="InterPro" id="IPR002213">
    <property type="entry name" value="UDP_glucos_trans"/>
</dbReference>
<evidence type="ECO:0000256" key="5">
    <source>
        <dbReference type="RuleBase" id="RU362059"/>
    </source>
</evidence>
<dbReference type="GO" id="GO:0015020">
    <property type="term" value="F:glucuronosyltransferase activity"/>
    <property type="evidence" value="ECO:0007669"/>
    <property type="project" value="UniProtKB-EC"/>
</dbReference>
<keyword evidence="3 4" id="KW-0808">Transferase</keyword>
<dbReference type="CDD" id="cd03784">
    <property type="entry name" value="GT1_Gtf-like"/>
    <property type="match status" value="1"/>
</dbReference>
<dbReference type="SUPFAM" id="SSF53756">
    <property type="entry name" value="UDP-Glycosyltransferase/glycogen phosphorylase"/>
    <property type="match status" value="1"/>
</dbReference>
<evidence type="ECO:0000256" key="1">
    <source>
        <dbReference type="ARBA" id="ARBA00009995"/>
    </source>
</evidence>
<dbReference type="VEuPathDB" id="VectorBase:LLOJ004157"/>
<proteinExistence type="inferred from homology"/>
<name>A0A1B0CI95_LUTLO</name>
<reference evidence="8" key="1">
    <citation type="submission" date="2012-05" db="EMBL/GenBank/DDBJ databases">
        <title>Whole Genome Assembly of Lutzomyia longipalpis.</title>
        <authorList>
            <person name="Richards S."/>
            <person name="Qu C."/>
            <person name="Dillon R."/>
            <person name="Worley K."/>
            <person name="Scherer S."/>
            <person name="Batterton M."/>
            <person name="Taylor A."/>
            <person name="Hawes A."/>
            <person name="Hernandez B."/>
            <person name="Kovar C."/>
            <person name="Mandapat C."/>
            <person name="Pham C."/>
            <person name="Qu C."/>
            <person name="Jing C."/>
            <person name="Bess C."/>
            <person name="Bandaranaike D."/>
            <person name="Ngo D."/>
            <person name="Ongeri F."/>
            <person name="Arias F."/>
            <person name="Lara F."/>
            <person name="Weissenberger G."/>
            <person name="Kamau G."/>
            <person name="Han H."/>
            <person name="Shen H."/>
            <person name="Dinh H."/>
            <person name="Khalil I."/>
            <person name="Jones J."/>
            <person name="Shafer J."/>
            <person name="Jayaseelan J."/>
            <person name="Quiroz J."/>
            <person name="Blankenburg K."/>
            <person name="Nguyen L."/>
            <person name="Jackson L."/>
            <person name="Francisco L."/>
            <person name="Tang L.-Y."/>
            <person name="Pu L.-L."/>
            <person name="Perales L."/>
            <person name="Lorensuhewa L."/>
            <person name="Munidasa M."/>
            <person name="Coyle M."/>
            <person name="Taylor M."/>
            <person name="Puazo M."/>
            <person name="Firestine M."/>
            <person name="Scheel M."/>
            <person name="Javaid M."/>
            <person name="Wang M."/>
            <person name="Li M."/>
            <person name="Tabassum N."/>
            <person name="Saada N."/>
            <person name="Osuji N."/>
            <person name="Aqrawi P."/>
            <person name="Fu Q."/>
            <person name="Thornton R."/>
            <person name="Raj R."/>
            <person name="Goodspeed R."/>
            <person name="Mata R."/>
            <person name="Najjar R."/>
            <person name="Gubbala S."/>
            <person name="Lee S."/>
            <person name="Denson S."/>
            <person name="Patil S."/>
            <person name="Macmil S."/>
            <person name="Qi S."/>
            <person name="Matskevitch T."/>
            <person name="Palculict T."/>
            <person name="Mathew T."/>
            <person name="Vee V."/>
            <person name="Velamala V."/>
            <person name="Korchina V."/>
            <person name="Cai W."/>
            <person name="Liu W."/>
            <person name="Dai W."/>
            <person name="Zou X."/>
            <person name="Zhu Y."/>
            <person name="Zhang Y."/>
            <person name="Wu Y.-Q."/>
            <person name="Xin Y."/>
            <person name="Nazarath L."/>
            <person name="Kovar C."/>
            <person name="Han Y."/>
            <person name="Muzny D."/>
            <person name="Gibbs R."/>
        </authorList>
    </citation>
    <scope>NUCLEOTIDE SEQUENCE [LARGE SCALE GENOMIC DNA]</scope>
    <source>
        <strain evidence="8">Jacobina</strain>
    </source>
</reference>
<dbReference type="Pfam" id="PF00201">
    <property type="entry name" value="UDPGT"/>
    <property type="match status" value="1"/>
</dbReference>
<evidence type="ECO:0000313" key="8">
    <source>
        <dbReference type="Proteomes" id="UP000092461"/>
    </source>
</evidence>
<reference evidence="6" key="2">
    <citation type="journal article" date="2020" name="BMC">
        <title>Leishmania infection induces a limited differential gene expression in the sand fly midgut.</title>
        <authorList>
            <person name="Coutinho-Abreu I.V."/>
            <person name="Serafim T.D."/>
            <person name="Meneses C."/>
            <person name="Kamhawi S."/>
            <person name="Oliveira F."/>
            <person name="Valenzuela J.G."/>
        </authorList>
    </citation>
    <scope>NUCLEOTIDE SEQUENCE</scope>
    <source>
        <strain evidence="6">Jacobina</strain>
        <tissue evidence="6">Midgut</tissue>
    </source>
</reference>
<comment type="catalytic activity">
    <reaction evidence="5">
        <text>glucuronate acceptor + UDP-alpha-D-glucuronate = acceptor beta-D-glucuronoside + UDP + H(+)</text>
        <dbReference type="Rhea" id="RHEA:21032"/>
        <dbReference type="ChEBI" id="CHEBI:15378"/>
        <dbReference type="ChEBI" id="CHEBI:58052"/>
        <dbReference type="ChEBI" id="CHEBI:58223"/>
        <dbReference type="ChEBI" id="CHEBI:132367"/>
        <dbReference type="ChEBI" id="CHEBI:132368"/>
        <dbReference type="EC" id="2.4.1.17"/>
    </reaction>
</comment>
<dbReference type="Proteomes" id="UP000092461">
    <property type="component" value="Unassembled WGS sequence"/>
</dbReference>
<dbReference type="PANTHER" id="PTHR48043:SF159">
    <property type="entry name" value="EG:EG0003.4 PROTEIN-RELATED"/>
    <property type="match status" value="1"/>
</dbReference>
<dbReference type="FunFam" id="3.40.50.2000:FF:000021">
    <property type="entry name" value="UDP-glucuronosyltransferase"/>
    <property type="match status" value="1"/>
</dbReference>
<dbReference type="InterPro" id="IPR035595">
    <property type="entry name" value="UDP_glycos_trans_CS"/>
</dbReference>
<dbReference type="Gene3D" id="3.40.50.2000">
    <property type="entry name" value="Glycogen Phosphorylase B"/>
    <property type="match status" value="1"/>
</dbReference>
<dbReference type="EMBL" id="GITU01003312">
    <property type="protein sequence ID" value="MBC1172015.1"/>
    <property type="molecule type" value="Transcribed_RNA"/>
</dbReference>
<evidence type="ECO:0000256" key="4">
    <source>
        <dbReference type="RuleBase" id="RU003718"/>
    </source>
</evidence>
<comment type="similarity">
    <text evidence="1 4">Belongs to the UDP-glycosyltransferase family.</text>
</comment>
<feature type="chain" id="PRO_5044514122" description="UDP-glucuronosyltransferase" evidence="5">
    <location>
        <begin position="22"/>
        <end position="469"/>
    </location>
</feature>
<keyword evidence="2 4" id="KW-0328">Glycosyltransferase</keyword>
<evidence type="ECO:0000313" key="6">
    <source>
        <dbReference type="EMBL" id="MBC1172015.1"/>
    </source>
</evidence>
<feature type="signal peptide" evidence="5">
    <location>
        <begin position="1"/>
        <end position="21"/>
    </location>
</feature>
<keyword evidence="8" id="KW-1185">Reference proteome</keyword>
<sequence length="469" mass="54049">MKKPLIVVFFVYLWCLHTAYASGVQWRGNILCLMGVPSPSHHIWNRSLMQELMQRGYNLTVLTVEIEESQPNLHFITMENVYEDVQLEWNAGRNGDGVDLKIKNPWSIVVESYDFYHFVSQKLTSTQGFQQLLDYPDNFKFSAIIHDFSLGQVMLGFVKKFNNPPLISVSPFGAPPNTWTVAGESLLAPFSPHFSTGFPAEMNFWEKMANLGVHLWDWVYRKVIFMPRETHLARRYFPGVNLEVIEQESRVILINREPLLDAGIPLPAHVVNVGGLHVDREGWLPHEIERVLSSPRPTFLFALGSNMRSDLLGEEILSKFIKVFQKLSNFTFIWKYEGRRPSNWPRNIITIDWLDQNKVLEHPNLALFITHGGLLSVQEAAWYGVPILGIPLFMDQHTNIAKAVSRGLGLDFKYLTPLQFDELERKILQIVEKKHSGRLLEIYQKHGNYRDHHAQKHSHGLKLLLSMTS</sequence>
<dbReference type="InterPro" id="IPR050271">
    <property type="entry name" value="UDP-glycosyltransferase"/>
</dbReference>
<dbReference type="PROSITE" id="PS00375">
    <property type="entry name" value="UDPGT"/>
    <property type="match status" value="1"/>
</dbReference>
<dbReference type="EC" id="2.4.1.17" evidence="5"/>
<dbReference type="PANTHER" id="PTHR48043">
    <property type="entry name" value="EG:EG0003.4 PROTEIN-RELATED"/>
    <property type="match status" value="1"/>
</dbReference>
<dbReference type="AlphaFoldDB" id="A0A1B0CI95"/>
<evidence type="ECO:0000313" key="7">
    <source>
        <dbReference type="EnsemblMetazoa" id="LLOJ004157-PA"/>
    </source>
</evidence>
<dbReference type="GO" id="GO:0016020">
    <property type="term" value="C:membrane"/>
    <property type="evidence" value="ECO:0007669"/>
    <property type="project" value="UniProtKB-SubCell"/>
</dbReference>
<dbReference type="EMBL" id="AJWK01013111">
    <property type="status" value="NOT_ANNOTATED_CDS"/>
    <property type="molecule type" value="Genomic_DNA"/>
</dbReference>
<reference evidence="7" key="3">
    <citation type="submission" date="2020-05" db="UniProtKB">
        <authorList>
            <consortium name="EnsemblMetazoa"/>
        </authorList>
    </citation>
    <scope>IDENTIFICATION</scope>
    <source>
        <strain evidence="7">Jacobina</strain>
    </source>
</reference>
<comment type="subcellular location">
    <subcellularLocation>
        <location evidence="5">Membrane</location>
        <topology evidence="5">Single-pass membrane protein</topology>
    </subcellularLocation>
</comment>
<accession>A0A1B0CI95</accession>
<dbReference type="EnsemblMetazoa" id="LLOJ004157-RA">
    <property type="protein sequence ID" value="LLOJ004157-PA"/>
    <property type="gene ID" value="LLOJ004157"/>
</dbReference>
<keyword evidence="5" id="KW-0732">Signal</keyword>
<evidence type="ECO:0000256" key="3">
    <source>
        <dbReference type="ARBA" id="ARBA00022679"/>
    </source>
</evidence>
<organism evidence="7 8">
    <name type="scientific">Lutzomyia longipalpis</name>
    <name type="common">Sand fly</name>
    <dbReference type="NCBI Taxonomy" id="7200"/>
    <lineage>
        <taxon>Eukaryota</taxon>
        <taxon>Metazoa</taxon>
        <taxon>Ecdysozoa</taxon>
        <taxon>Arthropoda</taxon>
        <taxon>Hexapoda</taxon>
        <taxon>Insecta</taxon>
        <taxon>Pterygota</taxon>
        <taxon>Neoptera</taxon>
        <taxon>Endopterygota</taxon>
        <taxon>Diptera</taxon>
        <taxon>Nematocera</taxon>
        <taxon>Psychodoidea</taxon>
        <taxon>Psychodidae</taxon>
        <taxon>Lutzomyia</taxon>
        <taxon>Lutzomyia</taxon>
    </lineage>
</organism>
<evidence type="ECO:0000256" key="2">
    <source>
        <dbReference type="ARBA" id="ARBA00022676"/>
    </source>
</evidence>
<protein>
    <recommendedName>
        <fullName evidence="5">UDP-glucuronosyltransferase</fullName>
        <ecNumber evidence="5">2.4.1.17</ecNumber>
    </recommendedName>
</protein>